<sequence length="64" mass="7585">MITAKITLPINEPIEDERRSGFDRRVLTYDWYIPERRTTADRRQKQQPCAGSSHGAWTDMRQYA</sequence>
<dbReference type="EMBL" id="AP021874">
    <property type="protein sequence ID" value="BBO71682.1"/>
    <property type="molecule type" value="Genomic_DNA"/>
</dbReference>
<proteinExistence type="predicted"/>
<dbReference type="RefSeq" id="WP_155319481.1">
    <property type="nucleotide sequence ID" value="NZ_AP021874.1"/>
</dbReference>
<evidence type="ECO:0000313" key="3">
    <source>
        <dbReference type="Proteomes" id="UP000427906"/>
    </source>
</evidence>
<dbReference type="AlphaFoldDB" id="A0A5K7YPG9"/>
<protein>
    <submittedName>
        <fullName evidence="2">Uncharacterized protein</fullName>
    </submittedName>
</protein>
<organism evidence="2 3">
    <name type="scientific">Desulfosarcina alkanivorans</name>
    <dbReference type="NCBI Taxonomy" id="571177"/>
    <lineage>
        <taxon>Bacteria</taxon>
        <taxon>Pseudomonadati</taxon>
        <taxon>Thermodesulfobacteriota</taxon>
        <taxon>Desulfobacteria</taxon>
        <taxon>Desulfobacterales</taxon>
        <taxon>Desulfosarcinaceae</taxon>
        <taxon>Desulfosarcina</taxon>
    </lineage>
</organism>
<name>A0A5K7YPG9_9BACT</name>
<keyword evidence="3" id="KW-1185">Reference proteome</keyword>
<accession>A0A5K7YPG9</accession>
<dbReference type="OrthoDB" id="9927041at2"/>
<feature type="region of interest" description="Disordered" evidence="1">
    <location>
        <begin position="38"/>
        <end position="64"/>
    </location>
</feature>
<dbReference type="KEGG" id="dalk:DSCA_56120"/>
<dbReference type="Proteomes" id="UP000427906">
    <property type="component" value="Chromosome"/>
</dbReference>
<reference evidence="2 3" key="1">
    <citation type="submission" date="2019-11" db="EMBL/GenBank/DDBJ databases">
        <title>Comparative genomics of hydrocarbon-degrading Desulfosarcina strains.</title>
        <authorList>
            <person name="Watanabe M."/>
            <person name="Kojima H."/>
            <person name="Fukui M."/>
        </authorList>
    </citation>
    <scope>NUCLEOTIDE SEQUENCE [LARGE SCALE GENOMIC DNA]</scope>
    <source>
        <strain evidence="2 3">PL12</strain>
    </source>
</reference>
<gene>
    <name evidence="2" type="ORF">DSCA_56120</name>
</gene>
<evidence type="ECO:0000313" key="2">
    <source>
        <dbReference type="EMBL" id="BBO71682.1"/>
    </source>
</evidence>
<evidence type="ECO:0000256" key="1">
    <source>
        <dbReference type="SAM" id="MobiDB-lite"/>
    </source>
</evidence>